<sequence>MSVNEVKIQPAPFDIEVRGTGHPGSRTFAIGNEDHTLGNSIRHVLMNTSKVEFAGYSVPHPSEPVVHIRVQTSKSKNEQDRERASDVLKEACETLVAQCDLVIDQLEEVLPSVKKNRMEVEDILRQIEDMPVDEEEQDDDNFDDEMMASE</sequence>
<dbReference type="PANTHER" id="PTHR13946">
    <property type="entry name" value="DNA-DIRECTED RNA POLYMERASE I,II,III"/>
    <property type="match status" value="1"/>
</dbReference>
<reference evidence="8 9" key="1">
    <citation type="journal article" date="2021" name="Sci. Rep.">
        <title>The genome of the diatom Chaetoceros tenuissimus carries an ancient integrated fragment of an extant virus.</title>
        <authorList>
            <person name="Hongo Y."/>
            <person name="Kimura K."/>
            <person name="Takaki Y."/>
            <person name="Yoshida Y."/>
            <person name="Baba S."/>
            <person name="Kobayashi G."/>
            <person name="Nagasaki K."/>
            <person name="Hano T."/>
            <person name="Tomaru Y."/>
        </authorList>
    </citation>
    <scope>NUCLEOTIDE SEQUENCE [LARGE SCALE GENOMIC DNA]</scope>
    <source>
        <strain evidence="8 9">NIES-3715</strain>
    </source>
</reference>
<evidence type="ECO:0000256" key="5">
    <source>
        <dbReference type="ARBA" id="ARBA00025751"/>
    </source>
</evidence>
<keyword evidence="3" id="KW-0804">Transcription</keyword>
<dbReference type="GO" id="GO:0005736">
    <property type="term" value="C:RNA polymerase I complex"/>
    <property type="evidence" value="ECO:0007669"/>
    <property type="project" value="TreeGrafter"/>
</dbReference>
<dbReference type="GO" id="GO:0005666">
    <property type="term" value="C:RNA polymerase III complex"/>
    <property type="evidence" value="ECO:0007669"/>
    <property type="project" value="TreeGrafter"/>
</dbReference>
<comment type="caution">
    <text evidence="8">The sequence shown here is derived from an EMBL/GenBank/DDBJ whole genome shotgun (WGS) entry which is preliminary data.</text>
</comment>
<dbReference type="AlphaFoldDB" id="A0AAD3D6I7"/>
<feature type="compositionally biased region" description="Acidic residues" evidence="6">
    <location>
        <begin position="130"/>
        <end position="150"/>
    </location>
</feature>
<dbReference type="Proteomes" id="UP001054902">
    <property type="component" value="Unassembled WGS sequence"/>
</dbReference>
<dbReference type="PANTHER" id="PTHR13946:SF28">
    <property type="entry name" value="DNA-DIRECTED RNA POLYMERASES I AND III SUBUNIT RPAC2"/>
    <property type="match status" value="1"/>
</dbReference>
<dbReference type="InterPro" id="IPR022905">
    <property type="entry name" value="Rpo11-like"/>
</dbReference>
<dbReference type="GO" id="GO:0006383">
    <property type="term" value="P:transcription by RNA polymerase III"/>
    <property type="evidence" value="ECO:0007669"/>
    <property type="project" value="TreeGrafter"/>
</dbReference>
<dbReference type="GO" id="GO:0003677">
    <property type="term" value="F:DNA binding"/>
    <property type="evidence" value="ECO:0007669"/>
    <property type="project" value="InterPro"/>
</dbReference>
<dbReference type="GO" id="GO:0006362">
    <property type="term" value="P:transcription elongation by RNA polymerase I"/>
    <property type="evidence" value="ECO:0007669"/>
    <property type="project" value="TreeGrafter"/>
</dbReference>
<keyword evidence="9" id="KW-1185">Reference proteome</keyword>
<dbReference type="CDD" id="cd07029">
    <property type="entry name" value="RNAP_I_III_AC19"/>
    <property type="match status" value="1"/>
</dbReference>
<dbReference type="SUPFAM" id="SSF55257">
    <property type="entry name" value="RBP11-like subunits of RNA polymerase"/>
    <property type="match status" value="1"/>
</dbReference>
<feature type="domain" description="DNA-directed RNA polymerase RBP11-like dimerisation" evidence="7">
    <location>
        <begin position="27"/>
        <end position="104"/>
    </location>
</feature>
<gene>
    <name evidence="8" type="ORF">CTEN210_15180</name>
</gene>
<feature type="region of interest" description="Disordered" evidence="6">
    <location>
        <begin position="126"/>
        <end position="150"/>
    </location>
</feature>
<dbReference type="GO" id="GO:0046983">
    <property type="term" value="F:protein dimerization activity"/>
    <property type="evidence" value="ECO:0007669"/>
    <property type="project" value="InterPro"/>
</dbReference>
<dbReference type="Gene3D" id="3.30.1360.10">
    <property type="entry name" value="RNA polymerase, RBP11-like subunit"/>
    <property type="match status" value="1"/>
</dbReference>
<name>A0AAD3D6I7_9STRA</name>
<dbReference type="PROSITE" id="PS01154">
    <property type="entry name" value="RNA_POL_L_13KD"/>
    <property type="match status" value="1"/>
</dbReference>
<dbReference type="InterPro" id="IPR036603">
    <property type="entry name" value="RBP11-like"/>
</dbReference>
<organism evidence="8 9">
    <name type="scientific">Chaetoceros tenuissimus</name>
    <dbReference type="NCBI Taxonomy" id="426638"/>
    <lineage>
        <taxon>Eukaryota</taxon>
        <taxon>Sar</taxon>
        <taxon>Stramenopiles</taxon>
        <taxon>Ochrophyta</taxon>
        <taxon>Bacillariophyta</taxon>
        <taxon>Coscinodiscophyceae</taxon>
        <taxon>Chaetocerotophycidae</taxon>
        <taxon>Chaetocerotales</taxon>
        <taxon>Chaetocerotaceae</taxon>
        <taxon>Chaetoceros</taxon>
    </lineage>
</organism>
<dbReference type="InterPro" id="IPR009025">
    <property type="entry name" value="RBP11-like_dimer"/>
</dbReference>
<comment type="subcellular location">
    <subcellularLocation>
        <location evidence="1">Nucleus</location>
    </subcellularLocation>
</comment>
<evidence type="ECO:0000256" key="1">
    <source>
        <dbReference type="ARBA" id="ARBA00004123"/>
    </source>
</evidence>
<proteinExistence type="inferred from homology"/>
<keyword evidence="2" id="KW-0240">DNA-directed RNA polymerase</keyword>
<protein>
    <recommendedName>
        <fullName evidence="7">DNA-directed RNA polymerase RBP11-like dimerisation domain-containing protein</fullName>
    </recommendedName>
</protein>
<dbReference type="Pfam" id="PF13656">
    <property type="entry name" value="RNA_pol_L_2"/>
    <property type="match status" value="1"/>
</dbReference>
<evidence type="ECO:0000256" key="2">
    <source>
        <dbReference type="ARBA" id="ARBA00022478"/>
    </source>
</evidence>
<evidence type="ECO:0000256" key="3">
    <source>
        <dbReference type="ARBA" id="ARBA00023163"/>
    </source>
</evidence>
<evidence type="ECO:0000256" key="6">
    <source>
        <dbReference type="SAM" id="MobiDB-lite"/>
    </source>
</evidence>
<evidence type="ECO:0000256" key="4">
    <source>
        <dbReference type="ARBA" id="ARBA00023242"/>
    </source>
</evidence>
<dbReference type="InterPro" id="IPR033898">
    <property type="entry name" value="RNAP_AC19"/>
</dbReference>
<dbReference type="InterPro" id="IPR008193">
    <property type="entry name" value="RNA_pol_Rpb11_13-16kDa_CS"/>
</dbReference>
<dbReference type="GO" id="GO:0003899">
    <property type="term" value="F:DNA-directed RNA polymerase activity"/>
    <property type="evidence" value="ECO:0007669"/>
    <property type="project" value="InterPro"/>
</dbReference>
<dbReference type="EMBL" id="BLLK01000062">
    <property type="protein sequence ID" value="GFH58704.1"/>
    <property type="molecule type" value="Genomic_DNA"/>
</dbReference>
<evidence type="ECO:0000313" key="9">
    <source>
        <dbReference type="Proteomes" id="UP001054902"/>
    </source>
</evidence>
<evidence type="ECO:0000259" key="7">
    <source>
        <dbReference type="Pfam" id="PF13656"/>
    </source>
</evidence>
<comment type="similarity">
    <text evidence="5">Belongs to the archaeal Rpo11/eukaryotic RPB11/RPC19 RNA polymerase subunit family.</text>
</comment>
<keyword evidence="4" id="KW-0539">Nucleus</keyword>
<accession>A0AAD3D6I7</accession>
<evidence type="ECO:0000313" key="8">
    <source>
        <dbReference type="EMBL" id="GFH58704.1"/>
    </source>
</evidence>
<dbReference type="HAMAP" id="MF_00261">
    <property type="entry name" value="RNApol_arch_Rpo11"/>
    <property type="match status" value="1"/>
</dbReference>